<dbReference type="SMART" id="SM00388">
    <property type="entry name" value="HisKA"/>
    <property type="match status" value="1"/>
</dbReference>
<evidence type="ECO:0000256" key="11">
    <source>
        <dbReference type="ARBA" id="ARBA00022989"/>
    </source>
</evidence>
<evidence type="ECO:0000256" key="2">
    <source>
        <dbReference type="ARBA" id="ARBA00004651"/>
    </source>
</evidence>
<gene>
    <name evidence="17" type="ORF">MYP_3129</name>
</gene>
<evidence type="ECO:0000256" key="6">
    <source>
        <dbReference type="ARBA" id="ARBA00022679"/>
    </source>
</evidence>
<dbReference type="GO" id="GO:0005524">
    <property type="term" value="F:ATP binding"/>
    <property type="evidence" value="ECO:0007669"/>
    <property type="project" value="UniProtKB-KW"/>
</dbReference>
<name>A0A098LG02_9BACT</name>
<feature type="transmembrane region" description="Helical" evidence="14">
    <location>
        <begin position="149"/>
        <end position="172"/>
    </location>
</feature>
<evidence type="ECO:0000256" key="7">
    <source>
        <dbReference type="ARBA" id="ARBA00022692"/>
    </source>
</evidence>
<keyword evidence="11 14" id="KW-1133">Transmembrane helix</keyword>
<dbReference type="InterPro" id="IPR004358">
    <property type="entry name" value="Sig_transdc_His_kin-like_C"/>
</dbReference>
<dbReference type="SUPFAM" id="SSF158472">
    <property type="entry name" value="HAMP domain-like"/>
    <property type="match status" value="1"/>
</dbReference>
<dbReference type="PROSITE" id="PS50109">
    <property type="entry name" value="HIS_KIN"/>
    <property type="match status" value="1"/>
</dbReference>
<evidence type="ECO:0000256" key="4">
    <source>
        <dbReference type="ARBA" id="ARBA00022475"/>
    </source>
</evidence>
<evidence type="ECO:0000256" key="9">
    <source>
        <dbReference type="ARBA" id="ARBA00022777"/>
    </source>
</evidence>
<dbReference type="CDD" id="cd06225">
    <property type="entry name" value="HAMP"/>
    <property type="match status" value="1"/>
</dbReference>
<protein>
    <recommendedName>
        <fullName evidence="3">histidine kinase</fullName>
        <ecNumber evidence="3">2.7.13.3</ecNumber>
    </recommendedName>
</protein>
<dbReference type="SMART" id="SM00387">
    <property type="entry name" value="HATPase_c"/>
    <property type="match status" value="1"/>
</dbReference>
<evidence type="ECO:0000259" key="15">
    <source>
        <dbReference type="PROSITE" id="PS50109"/>
    </source>
</evidence>
<dbReference type="Gene3D" id="1.10.287.130">
    <property type="match status" value="1"/>
</dbReference>
<dbReference type="CDD" id="cd00082">
    <property type="entry name" value="HisKA"/>
    <property type="match status" value="1"/>
</dbReference>
<dbReference type="AlphaFoldDB" id="A0A098LG02"/>
<dbReference type="Pfam" id="PF00512">
    <property type="entry name" value="HisKA"/>
    <property type="match status" value="1"/>
</dbReference>
<dbReference type="EC" id="2.7.13.3" evidence="3"/>
<dbReference type="SUPFAM" id="SSF55874">
    <property type="entry name" value="ATPase domain of HSP90 chaperone/DNA topoisomerase II/histidine kinase"/>
    <property type="match status" value="1"/>
</dbReference>
<evidence type="ECO:0000256" key="1">
    <source>
        <dbReference type="ARBA" id="ARBA00000085"/>
    </source>
</evidence>
<feature type="domain" description="HAMP" evidence="16">
    <location>
        <begin position="174"/>
        <end position="227"/>
    </location>
</feature>
<dbReference type="CDD" id="cd00075">
    <property type="entry name" value="HATPase"/>
    <property type="match status" value="1"/>
</dbReference>
<keyword evidence="5" id="KW-0597">Phosphoprotein</keyword>
<feature type="transmembrane region" description="Helical" evidence="14">
    <location>
        <begin position="12"/>
        <end position="31"/>
    </location>
</feature>
<evidence type="ECO:0000256" key="10">
    <source>
        <dbReference type="ARBA" id="ARBA00022840"/>
    </source>
</evidence>
<proteinExistence type="predicted"/>
<dbReference type="Pfam" id="PF02518">
    <property type="entry name" value="HATPase_c"/>
    <property type="match status" value="1"/>
</dbReference>
<dbReference type="InterPro" id="IPR003660">
    <property type="entry name" value="HAMP_dom"/>
</dbReference>
<dbReference type="InterPro" id="IPR050398">
    <property type="entry name" value="HssS/ArlS-like"/>
</dbReference>
<dbReference type="PROSITE" id="PS50885">
    <property type="entry name" value="HAMP"/>
    <property type="match status" value="1"/>
</dbReference>
<dbReference type="InterPro" id="IPR003594">
    <property type="entry name" value="HATPase_dom"/>
</dbReference>
<keyword evidence="13 14" id="KW-0472">Membrane</keyword>
<dbReference type="InterPro" id="IPR036097">
    <property type="entry name" value="HisK_dim/P_sf"/>
</dbReference>
<evidence type="ECO:0000313" key="18">
    <source>
        <dbReference type="Proteomes" id="UP000030185"/>
    </source>
</evidence>
<evidence type="ECO:0000256" key="3">
    <source>
        <dbReference type="ARBA" id="ARBA00012438"/>
    </source>
</evidence>
<dbReference type="SUPFAM" id="SSF47384">
    <property type="entry name" value="Homodimeric domain of signal transducing histidine kinase"/>
    <property type="match status" value="1"/>
</dbReference>
<comment type="caution">
    <text evidence="17">The sequence shown here is derived from an EMBL/GenBank/DDBJ whole genome shotgun (WGS) entry which is preliminary data.</text>
</comment>
<feature type="domain" description="Histidine kinase" evidence="15">
    <location>
        <begin position="235"/>
        <end position="447"/>
    </location>
</feature>
<keyword evidence="10" id="KW-0067">ATP-binding</keyword>
<keyword evidence="18" id="KW-1185">Reference proteome</keyword>
<dbReference type="PRINTS" id="PR00344">
    <property type="entry name" value="BCTRLSENSOR"/>
</dbReference>
<evidence type="ECO:0000259" key="16">
    <source>
        <dbReference type="PROSITE" id="PS50885"/>
    </source>
</evidence>
<dbReference type="InterPro" id="IPR036890">
    <property type="entry name" value="HATPase_C_sf"/>
</dbReference>
<evidence type="ECO:0000256" key="14">
    <source>
        <dbReference type="SAM" id="Phobius"/>
    </source>
</evidence>
<reference evidence="17 18" key="1">
    <citation type="submission" date="2014-09" db="EMBL/GenBank/DDBJ databases">
        <title>Sporocytophaga myxococcoides PG-01 genome sequencing.</title>
        <authorList>
            <person name="Liu L."/>
            <person name="Gao P.J."/>
            <person name="Chen G.J."/>
            <person name="Wang L.S."/>
        </authorList>
    </citation>
    <scope>NUCLEOTIDE SEQUENCE [LARGE SCALE GENOMIC DNA]</scope>
    <source>
        <strain evidence="17 18">PG-01</strain>
    </source>
</reference>
<accession>A0A098LG02</accession>
<dbReference type="InterPro" id="IPR003661">
    <property type="entry name" value="HisK_dim/P_dom"/>
</dbReference>
<organism evidence="17 18">
    <name type="scientific">Sporocytophaga myxococcoides</name>
    <dbReference type="NCBI Taxonomy" id="153721"/>
    <lineage>
        <taxon>Bacteria</taxon>
        <taxon>Pseudomonadati</taxon>
        <taxon>Bacteroidota</taxon>
        <taxon>Cytophagia</taxon>
        <taxon>Cytophagales</taxon>
        <taxon>Cytophagaceae</taxon>
        <taxon>Sporocytophaga</taxon>
    </lineage>
</organism>
<keyword evidence="12" id="KW-0902">Two-component regulatory system</keyword>
<dbReference type="Gene3D" id="6.10.340.10">
    <property type="match status" value="1"/>
</dbReference>
<dbReference type="eggNOG" id="COG2205">
    <property type="taxonomic scope" value="Bacteria"/>
</dbReference>
<dbReference type="EMBL" id="BBLT01000006">
    <property type="protein sequence ID" value="GAL85900.1"/>
    <property type="molecule type" value="Genomic_DNA"/>
</dbReference>
<evidence type="ECO:0000313" key="17">
    <source>
        <dbReference type="EMBL" id="GAL85900.1"/>
    </source>
</evidence>
<dbReference type="Proteomes" id="UP000030185">
    <property type="component" value="Unassembled WGS sequence"/>
</dbReference>
<dbReference type="GO" id="GO:0000155">
    <property type="term" value="F:phosphorelay sensor kinase activity"/>
    <property type="evidence" value="ECO:0007669"/>
    <property type="project" value="InterPro"/>
</dbReference>
<dbReference type="Pfam" id="PF00672">
    <property type="entry name" value="HAMP"/>
    <property type="match status" value="1"/>
</dbReference>
<dbReference type="FunFam" id="1.10.287.130:FF:000001">
    <property type="entry name" value="Two-component sensor histidine kinase"/>
    <property type="match status" value="1"/>
</dbReference>
<dbReference type="GO" id="GO:0005886">
    <property type="term" value="C:plasma membrane"/>
    <property type="evidence" value="ECO:0007669"/>
    <property type="project" value="UniProtKB-SubCell"/>
</dbReference>
<evidence type="ECO:0000256" key="13">
    <source>
        <dbReference type="ARBA" id="ARBA00023136"/>
    </source>
</evidence>
<dbReference type="SMART" id="SM00304">
    <property type="entry name" value="HAMP"/>
    <property type="match status" value="1"/>
</dbReference>
<dbReference type="OrthoDB" id="1522504at2"/>
<dbReference type="PANTHER" id="PTHR45528:SF1">
    <property type="entry name" value="SENSOR HISTIDINE KINASE CPXA"/>
    <property type="match status" value="1"/>
</dbReference>
<dbReference type="Gene3D" id="3.30.565.10">
    <property type="entry name" value="Histidine kinase-like ATPase, C-terminal domain"/>
    <property type="match status" value="1"/>
</dbReference>
<comment type="subcellular location">
    <subcellularLocation>
        <location evidence="2">Cell membrane</location>
        <topology evidence="2">Multi-pass membrane protein</topology>
    </subcellularLocation>
</comment>
<sequence length="447" mass="51488">MKIRNKLTLQFTGIVFCILILFSICIYYAFCQYREFTFRKRLREKALNTAKILIEVDEINAELLKKLRRNYLQSLHEEYVRIYDKNNNLVYRDDTIRFKIPDEKLQKIRDEKKYSFRIEDRQFVGLDYKSTYVITASAIDMEGHKATNFLAIALAAGNLFGLIIIFFTGRFFSSRALSPISDIIHEVDNIKEGHAGLRLTERKGRDEIAQLANSFNQMFDRIEDTFEQQNKFIAHASHELRTPLTSITGEIEVALLKDRSTEEYKETLQSLLEESLSLTELSNKLLELIQADKQIMISEKVNLRYLLDRLEEEVLKRKFSRSLLIENHISKDLSDIEITGNEDLIRVAMINVIDNGFKYSDKDVNLKIFSKEPAHISFSISDEGSGIDKDELTKILKPFYRSRRTLSASGFGIGLSLTDKIIKLHGGTLIIKSVISKGTSVTITLPV</sequence>
<evidence type="ECO:0000256" key="5">
    <source>
        <dbReference type="ARBA" id="ARBA00022553"/>
    </source>
</evidence>
<keyword evidence="7 14" id="KW-0812">Transmembrane</keyword>
<comment type="catalytic activity">
    <reaction evidence="1">
        <text>ATP + protein L-histidine = ADP + protein N-phospho-L-histidine.</text>
        <dbReference type="EC" id="2.7.13.3"/>
    </reaction>
</comment>
<keyword evidence="8" id="KW-0547">Nucleotide-binding</keyword>
<dbReference type="STRING" id="153721.MYP_3129"/>
<dbReference type="PANTHER" id="PTHR45528">
    <property type="entry name" value="SENSOR HISTIDINE KINASE CPXA"/>
    <property type="match status" value="1"/>
</dbReference>
<evidence type="ECO:0000256" key="8">
    <source>
        <dbReference type="ARBA" id="ARBA00022741"/>
    </source>
</evidence>
<dbReference type="InterPro" id="IPR005467">
    <property type="entry name" value="His_kinase_dom"/>
</dbReference>
<dbReference type="RefSeq" id="WP_045464959.1">
    <property type="nucleotide sequence ID" value="NZ_BBLT01000006.1"/>
</dbReference>
<keyword evidence="6" id="KW-0808">Transferase</keyword>
<evidence type="ECO:0000256" key="12">
    <source>
        <dbReference type="ARBA" id="ARBA00023012"/>
    </source>
</evidence>
<keyword evidence="9 17" id="KW-0418">Kinase</keyword>
<keyword evidence="4" id="KW-1003">Cell membrane</keyword>